<dbReference type="Proteomes" id="UP000242972">
    <property type="component" value="Unassembled WGS sequence"/>
</dbReference>
<sequence>MATYELLQPIYRAPYTPLIAMEKSDNMKMLRWAAMFDPDPVVRTAARRRLEDLEDLQGRNEQNASNSQ</sequence>
<gene>
    <name evidence="1" type="ORF">C7B46_19875</name>
</gene>
<organism evidence="1 2">
    <name type="scientific">Sulfobacillus benefaciens</name>
    <dbReference type="NCBI Taxonomy" id="453960"/>
    <lineage>
        <taxon>Bacteria</taxon>
        <taxon>Bacillati</taxon>
        <taxon>Bacillota</taxon>
        <taxon>Clostridia</taxon>
        <taxon>Eubacteriales</taxon>
        <taxon>Clostridiales Family XVII. Incertae Sedis</taxon>
        <taxon>Sulfobacillus</taxon>
    </lineage>
</organism>
<proteinExistence type="predicted"/>
<evidence type="ECO:0000313" key="2">
    <source>
        <dbReference type="Proteomes" id="UP000242972"/>
    </source>
</evidence>
<accession>A0A2T2WWH7</accession>
<name>A0A2T2WWH7_9FIRM</name>
<comment type="caution">
    <text evidence="1">The sequence shown here is derived from an EMBL/GenBank/DDBJ whole genome shotgun (WGS) entry which is preliminary data.</text>
</comment>
<evidence type="ECO:0000313" key="1">
    <source>
        <dbReference type="EMBL" id="PSR26591.1"/>
    </source>
</evidence>
<reference evidence="1 2" key="1">
    <citation type="journal article" date="2014" name="BMC Genomics">
        <title>Comparison of environmental and isolate Sulfobacillus genomes reveals diverse carbon, sulfur, nitrogen, and hydrogen metabolisms.</title>
        <authorList>
            <person name="Justice N.B."/>
            <person name="Norman A."/>
            <person name="Brown C.T."/>
            <person name="Singh A."/>
            <person name="Thomas B.C."/>
            <person name="Banfield J.F."/>
        </authorList>
    </citation>
    <scope>NUCLEOTIDE SEQUENCE [LARGE SCALE GENOMIC DNA]</scope>
    <source>
        <strain evidence="1">AMDSBA4</strain>
    </source>
</reference>
<dbReference type="EMBL" id="PXYW01000122">
    <property type="protein sequence ID" value="PSR26591.1"/>
    <property type="molecule type" value="Genomic_DNA"/>
</dbReference>
<evidence type="ECO:0008006" key="3">
    <source>
        <dbReference type="Google" id="ProtNLM"/>
    </source>
</evidence>
<protein>
    <recommendedName>
        <fullName evidence="3">HEAT repeat domain-containing protein</fullName>
    </recommendedName>
</protein>
<dbReference type="AlphaFoldDB" id="A0A2T2WWH7"/>